<dbReference type="PANTHER" id="PTHR44591">
    <property type="entry name" value="STRESS RESPONSE REGULATOR PROTEIN 1"/>
    <property type="match status" value="1"/>
</dbReference>
<sequence length="134" mass="14494">MHHLPDPERAKPCILVVDDDETIAWAIAGRLGPDFRVVGETDPARAVERARDEQADVILCDIDMPGMSGDDVAFAISQDPATAGIPFLYLTGLVSPDEVPEFEGVFGEHRTLSKESPTELLREAVGDALGLPRD</sequence>
<dbReference type="SMART" id="SM00448">
    <property type="entry name" value="REC"/>
    <property type="match status" value="1"/>
</dbReference>
<dbReference type="PANTHER" id="PTHR44591:SF3">
    <property type="entry name" value="RESPONSE REGULATORY DOMAIN-CONTAINING PROTEIN"/>
    <property type="match status" value="1"/>
</dbReference>
<feature type="modified residue" description="4-aspartylphosphate" evidence="2">
    <location>
        <position position="61"/>
    </location>
</feature>
<dbReference type="PROSITE" id="PS50110">
    <property type="entry name" value="RESPONSE_REGULATORY"/>
    <property type="match status" value="1"/>
</dbReference>
<protein>
    <submittedName>
        <fullName evidence="4">Response regulator</fullName>
    </submittedName>
</protein>
<evidence type="ECO:0000259" key="3">
    <source>
        <dbReference type="PROSITE" id="PS50110"/>
    </source>
</evidence>
<dbReference type="RefSeq" id="WP_193678705.1">
    <property type="nucleotide sequence ID" value="NZ_JADDIV010000006.1"/>
</dbReference>
<dbReference type="EMBL" id="JADDIV010000006">
    <property type="protein sequence ID" value="MBE7370086.1"/>
    <property type="molecule type" value="Genomic_DNA"/>
</dbReference>
<comment type="caution">
    <text evidence="4">The sequence shown here is derived from an EMBL/GenBank/DDBJ whole genome shotgun (WGS) entry which is preliminary data.</text>
</comment>
<dbReference type="InterPro" id="IPR001789">
    <property type="entry name" value="Sig_transdc_resp-reg_receiver"/>
</dbReference>
<dbReference type="Proteomes" id="UP000806285">
    <property type="component" value="Unassembled WGS sequence"/>
</dbReference>
<evidence type="ECO:0000256" key="2">
    <source>
        <dbReference type="PROSITE-ProRule" id="PRU00169"/>
    </source>
</evidence>
<dbReference type="InterPro" id="IPR050595">
    <property type="entry name" value="Bact_response_regulator"/>
</dbReference>
<organism evidence="4 5">
    <name type="scientific">Ramlibacter pallidus</name>
    <dbReference type="NCBI Taxonomy" id="2780087"/>
    <lineage>
        <taxon>Bacteria</taxon>
        <taxon>Pseudomonadati</taxon>
        <taxon>Pseudomonadota</taxon>
        <taxon>Betaproteobacteria</taxon>
        <taxon>Burkholderiales</taxon>
        <taxon>Comamonadaceae</taxon>
        <taxon>Ramlibacter</taxon>
    </lineage>
</organism>
<dbReference type="InterPro" id="IPR011006">
    <property type="entry name" value="CheY-like_superfamily"/>
</dbReference>
<gene>
    <name evidence="4" type="ORF">IM787_21175</name>
</gene>
<name>A0ABR9S969_9BURK</name>
<reference evidence="4 5" key="1">
    <citation type="submission" date="2020-10" db="EMBL/GenBank/DDBJ databases">
        <title>Ramlibacter sp. HM2 16S ribosomal RNA gene Genome sequencing and assembly.</title>
        <authorList>
            <person name="Kang M."/>
        </authorList>
    </citation>
    <scope>NUCLEOTIDE SEQUENCE [LARGE SCALE GENOMIC DNA]</scope>
    <source>
        <strain evidence="4 5">HM2</strain>
    </source>
</reference>
<proteinExistence type="predicted"/>
<accession>A0ABR9S969</accession>
<dbReference type="Pfam" id="PF00072">
    <property type="entry name" value="Response_reg"/>
    <property type="match status" value="1"/>
</dbReference>
<dbReference type="SUPFAM" id="SSF52172">
    <property type="entry name" value="CheY-like"/>
    <property type="match status" value="1"/>
</dbReference>
<dbReference type="Gene3D" id="3.40.50.2300">
    <property type="match status" value="1"/>
</dbReference>
<evidence type="ECO:0000256" key="1">
    <source>
        <dbReference type="ARBA" id="ARBA00022553"/>
    </source>
</evidence>
<keyword evidence="5" id="KW-1185">Reference proteome</keyword>
<evidence type="ECO:0000313" key="5">
    <source>
        <dbReference type="Proteomes" id="UP000806285"/>
    </source>
</evidence>
<feature type="domain" description="Response regulatory" evidence="3">
    <location>
        <begin position="13"/>
        <end position="129"/>
    </location>
</feature>
<keyword evidence="1 2" id="KW-0597">Phosphoprotein</keyword>
<evidence type="ECO:0000313" key="4">
    <source>
        <dbReference type="EMBL" id="MBE7370086.1"/>
    </source>
</evidence>